<evidence type="ECO:0000256" key="1">
    <source>
        <dbReference type="SAM" id="MobiDB-lite"/>
    </source>
</evidence>
<feature type="compositionally biased region" description="Basic and acidic residues" evidence="1">
    <location>
        <begin position="273"/>
        <end position="287"/>
    </location>
</feature>
<evidence type="ECO:0000313" key="2">
    <source>
        <dbReference type="EMBL" id="SUN48840.1"/>
    </source>
</evidence>
<dbReference type="InterPro" id="IPR018330">
    <property type="entry name" value="RecT_fam"/>
</dbReference>
<dbReference type="GO" id="GO:0006259">
    <property type="term" value="P:DNA metabolic process"/>
    <property type="evidence" value="ECO:0007669"/>
    <property type="project" value="InterPro"/>
</dbReference>
<dbReference type="EMBL" id="UHFG01000004">
    <property type="protein sequence ID" value="SUN48840.1"/>
    <property type="molecule type" value="Genomic_DNA"/>
</dbReference>
<sequence length="330" mass="37014">MTNQLAQNNHNSFFKSPAVKNRIEQVVGARAEQFTTSLLSIISNNNLLAQATSESIMGAAMKAAVLNLPIEPSLGFAYVVPYNRNYKDGNRWITVNEAQFQIGYRGLIQLAQRSGQVRNIEHGIIYEEEFLGYDKIRGQLKLTGDYVDSGVVKGYFASLELINGFYKMIFWPKEKVYEHAKKYSKTFDKKTGDFKPGTPWATEFDPMAIKTLLKELLSKYAPLSVEMQDALEADNADSTIVIPKDVTPQETNSLDDLIGHQNQKTDTSSNLKDVTEDFHSEPEKTLTDENKAVLEDTSYPADEIPDFDQETGEIKASEGNLFDNLGDLMP</sequence>
<gene>
    <name evidence="2" type="primary">recT</name>
    <name evidence="2" type="ORF">NCTC4670_00720</name>
</gene>
<dbReference type="Pfam" id="PF03837">
    <property type="entry name" value="RecT"/>
    <property type="match status" value="1"/>
</dbReference>
<name>A0A380JVP8_STRDY</name>
<accession>A0A380JVP8</accession>
<feature type="region of interest" description="Disordered" evidence="1">
    <location>
        <begin position="258"/>
        <end position="287"/>
    </location>
</feature>
<dbReference type="Proteomes" id="UP000254797">
    <property type="component" value="Unassembled WGS sequence"/>
</dbReference>
<dbReference type="AlphaFoldDB" id="A0A380JVP8"/>
<feature type="compositionally biased region" description="Polar residues" evidence="1">
    <location>
        <begin position="258"/>
        <end position="272"/>
    </location>
</feature>
<organism evidence="2 3">
    <name type="scientific">Streptococcus dysgalactiae subsp. dysgalactiae</name>
    <dbReference type="NCBI Taxonomy" id="99822"/>
    <lineage>
        <taxon>Bacteria</taxon>
        <taxon>Bacillati</taxon>
        <taxon>Bacillota</taxon>
        <taxon>Bacilli</taxon>
        <taxon>Lactobacillales</taxon>
        <taxon>Streptococcaceae</taxon>
        <taxon>Streptococcus</taxon>
    </lineage>
</organism>
<dbReference type="NCBIfam" id="TIGR00616">
    <property type="entry name" value="rect"/>
    <property type="match status" value="1"/>
</dbReference>
<dbReference type="InterPro" id="IPR004590">
    <property type="entry name" value="ssDNA_annealing_RecT"/>
</dbReference>
<evidence type="ECO:0000313" key="3">
    <source>
        <dbReference type="Proteomes" id="UP000254797"/>
    </source>
</evidence>
<dbReference type="GO" id="GO:0003677">
    <property type="term" value="F:DNA binding"/>
    <property type="evidence" value="ECO:0007669"/>
    <property type="project" value="InterPro"/>
</dbReference>
<proteinExistence type="predicted"/>
<dbReference type="RefSeq" id="WP_115245922.1">
    <property type="nucleotide sequence ID" value="NZ_UHFG01000004.1"/>
</dbReference>
<protein>
    <submittedName>
        <fullName evidence="2">Recombinase RecT</fullName>
    </submittedName>
</protein>
<reference evidence="2 3" key="1">
    <citation type="submission" date="2018-06" db="EMBL/GenBank/DDBJ databases">
        <authorList>
            <consortium name="Pathogen Informatics"/>
            <person name="Doyle S."/>
        </authorList>
    </citation>
    <scope>NUCLEOTIDE SEQUENCE [LARGE SCALE GENOMIC DNA]</scope>
    <source>
        <strain evidence="2 3">NCTC4670</strain>
    </source>
</reference>